<dbReference type="PANTHER" id="PTHR44103">
    <property type="entry name" value="PROPROTEIN CONVERTASE P"/>
    <property type="match status" value="1"/>
</dbReference>
<name>A0A4Q7ZN65_9ACTN</name>
<feature type="signal peptide" evidence="2">
    <location>
        <begin position="1"/>
        <end position="23"/>
    </location>
</feature>
<dbReference type="InterPro" id="IPR013517">
    <property type="entry name" value="FG-GAP"/>
</dbReference>
<organism evidence="4 5">
    <name type="scientific">Krasilnikovia cinnamomea</name>
    <dbReference type="NCBI Taxonomy" id="349313"/>
    <lineage>
        <taxon>Bacteria</taxon>
        <taxon>Bacillati</taxon>
        <taxon>Actinomycetota</taxon>
        <taxon>Actinomycetes</taxon>
        <taxon>Micromonosporales</taxon>
        <taxon>Micromonosporaceae</taxon>
        <taxon>Krasilnikovia</taxon>
    </lineage>
</organism>
<keyword evidence="5" id="KW-1185">Reference proteome</keyword>
<dbReference type="InterPro" id="IPR043504">
    <property type="entry name" value="Peptidase_S1_PA_chymotrypsin"/>
</dbReference>
<dbReference type="PRINTS" id="PR00722">
    <property type="entry name" value="CHYMOTRYPSIN"/>
</dbReference>
<comment type="caution">
    <text evidence="4">The sequence shown here is derived from an EMBL/GenBank/DDBJ whole genome shotgun (WGS) entry which is preliminary data.</text>
</comment>
<protein>
    <submittedName>
        <fullName evidence="4">VCBS repeat protein</fullName>
    </submittedName>
</protein>
<dbReference type="Gene3D" id="2.40.10.10">
    <property type="entry name" value="Trypsin-like serine proteases"/>
    <property type="match status" value="1"/>
</dbReference>
<evidence type="ECO:0000256" key="1">
    <source>
        <dbReference type="ARBA" id="ARBA00022729"/>
    </source>
</evidence>
<reference evidence="4 5" key="1">
    <citation type="submission" date="2019-02" db="EMBL/GenBank/DDBJ databases">
        <title>Sequencing the genomes of 1000 actinobacteria strains.</title>
        <authorList>
            <person name="Klenk H.-P."/>
        </authorList>
    </citation>
    <scope>NUCLEOTIDE SEQUENCE [LARGE SCALE GENOMIC DNA]</scope>
    <source>
        <strain evidence="4 5">DSM 45162</strain>
    </source>
</reference>
<dbReference type="Pfam" id="PF00089">
    <property type="entry name" value="Trypsin"/>
    <property type="match status" value="1"/>
</dbReference>
<accession>A0A4Q7ZN65</accession>
<dbReference type="Gene3D" id="2.130.10.130">
    <property type="entry name" value="Integrin alpha, N-terminal"/>
    <property type="match status" value="1"/>
</dbReference>
<keyword evidence="1 2" id="KW-0732">Signal</keyword>
<feature type="domain" description="Peptidase S1" evidence="3">
    <location>
        <begin position="12"/>
        <end position="249"/>
    </location>
</feature>
<dbReference type="InterPro" id="IPR028994">
    <property type="entry name" value="Integrin_alpha_N"/>
</dbReference>
<dbReference type="Proteomes" id="UP000292564">
    <property type="component" value="Unassembled WGS sequence"/>
</dbReference>
<dbReference type="GO" id="GO:0004252">
    <property type="term" value="F:serine-type endopeptidase activity"/>
    <property type="evidence" value="ECO:0007669"/>
    <property type="project" value="InterPro"/>
</dbReference>
<proteinExistence type="predicted"/>
<sequence>MTRRWFVRSVALVGALAVTTVWAGVPAHGADTAVDSAHAFAAKIEVGAPGSTDARGCSGALVHPQWVITSAACFARPGSPVPTGAPQLATTVIVGRPDLSTRAGHALAAVQVVAHPDRDVAVVKLAAPVTGVKPVTLGTGAPAAGEVLQVAGYGRTRTEWVPTHQHASEFTVGSSTATSAELVNRPGATVCKGDAGAPVLRGAAGAPSLVAVATGSGQRGCLAVADDAPTGATSARVDDLRSWIWQNTAQLPPSQGADPEAASGRWADFDGDGKADYIVIDDGGAVRVFLNRGGGFDGWQSLGVVATGVVSDRTKVRWADFDGDRKADYLVFADNGALSVFLNRGGDGRGGWQNLGLVATGAVSDRTKVRWADFDGDRKADYFVFADNGAISVFLNRGGDGRGGWQNLGLVATGAVSDRTKVRWADFDGDRKADYFVFADNGAISVFLNRGGDGRGGWQNLGLVATGAISDRTKIRWADFDGDGKDDYLIANEDGSVRVFLNRGGDGRGGWGKDTTIAS</sequence>
<dbReference type="AlphaFoldDB" id="A0A4Q7ZN65"/>
<dbReference type="Pfam" id="PF13517">
    <property type="entry name" value="FG-GAP_3"/>
    <property type="match status" value="2"/>
</dbReference>
<dbReference type="PROSITE" id="PS50240">
    <property type="entry name" value="TRYPSIN_DOM"/>
    <property type="match status" value="1"/>
</dbReference>
<evidence type="ECO:0000256" key="2">
    <source>
        <dbReference type="SAM" id="SignalP"/>
    </source>
</evidence>
<evidence type="ECO:0000313" key="5">
    <source>
        <dbReference type="Proteomes" id="UP000292564"/>
    </source>
</evidence>
<dbReference type="SUPFAM" id="SSF69318">
    <property type="entry name" value="Integrin alpha N-terminal domain"/>
    <property type="match status" value="1"/>
</dbReference>
<dbReference type="InterPro" id="IPR001314">
    <property type="entry name" value="Peptidase_S1A"/>
</dbReference>
<gene>
    <name evidence="4" type="ORF">EV385_3935</name>
</gene>
<dbReference type="InterPro" id="IPR009003">
    <property type="entry name" value="Peptidase_S1_PA"/>
</dbReference>
<dbReference type="PANTHER" id="PTHR44103:SF1">
    <property type="entry name" value="PROPROTEIN CONVERTASE P"/>
    <property type="match status" value="1"/>
</dbReference>
<evidence type="ECO:0000259" key="3">
    <source>
        <dbReference type="PROSITE" id="PS50240"/>
    </source>
</evidence>
<dbReference type="GO" id="GO:0006508">
    <property type="term" value="P:proteolysis"/>
    <property type="evidence" value="ECO:0007669"/>
    <property type="project" value="InterPro"/>
</dbReference>
<feature type="chain" id="PRO_5038420972" evidence="2">
    <location>
        <begin position="24"/>
        <end position="519"/>
    </location>
</feature>
<dbReference type="SUPFAM" id="SSF50494">
    <property type="entry name" value="Trypsin-like serine proteases"/>
    <property type="match status" value="1"/>
</dbReference>
<dbReference type="SMART" id="SM00020">
    <property type="entry name" value="Tryp_SPc"/>
    <property type="match status" value="1"/>
</dbReference>
<dbReference type="EMBL" id="SHKY01000001">
    <property type="protein sequence ID" value="RZU52094.1"/>
    <property type="molecule type" value="Genomic_DNA"/>
</dbReference>
<dbReference type="InterPro" id="IPR001254">
    <property type="entry name" value="Trypsin_dom"/>
</dbReference>
<dbReference type="RefSeq" id="WP_165449532.1">
    <property type="nucleotide sequence ID" value="NZ_SHKY01000001.1"/>
</dbReference>
<evidence type="ECO:0000313" key="4">
    <source>
        <dbReference type="EMBL" id="RZU52094.1"/>
    </source>
</evidence>